<evidence type="ECO:0000313" key="2">
    <source>
        <dbReference type="EMBL" id="MBM7636542.1"/>
    </source>
</evidence>
<evidence type="ECO:0000256" key="1">
    <source>
        <dbReference type="SAM" id="Phobius"/>
    </source>
</evidence>
<feature type="transmembrane region" description="Helical" evidence="1">
    <location>
        <begin position="52"/>
        <end position="75"/>
    </location>
</feature>
<sequence length="99" mass="11253">MTKAEMIQGYETEIAYQKHMIDNLGRWFSLLFVLASLGVVLTYLYYQKNLVAEIVGILLVVLGILGMLLFGYGIYKGRQNLAKVIDDFDQKVKQITTDS</sequence>
<protein>
    <submittedName>
        <fullName evidence="2">Sulfite exporter TauE/SafE</fullName>
    </submittedName>
</protein>
<proteinExistence type="predicted"/>
<keyword evidence="1" id="KW-1133">Transmembrane helix</keyword>
<name>A0ABS2PMM8_9STRE</name>
<gene>
    <name evidence="2" type="ORF">JOC31_001366</name>
</gene>
<keyword evidence="1" id="KW-0812">Transmembrane</keyword>
<keyword evidence="3" id="KW-1185">Reference proteome</keyword>
<dbReference type="EMBL" id="JAFBEI010000027">
    <property type="protein sequence ID" value="MBM7636542.1"/>
    <property type="molecule type" value="Genomic_DNA"/>
</dbReference>
<evidence type="ECO:0000313" key="3">
    <source>
        <dbReference type="Proteomes" id="UP000809081"/>
    </source>
</evidence>
<feature type="transmembrane region" description="Helical" evidence="1">
    <location>
        <begin position="27"/>
        <end position="46"/>
    </location>
</feature>
<comment type="caution">
    <text evidence="2">The sequence shown here is derived from an EMBL/GenBank/DDBJ whole genome shotgun (WGS) entry which is preliminary data.</text>
</comment>
<dbReference type="Proteomes" id="UP000809081">
    <property type="component" value="Unassembled WGS sequence"/>
</dbReference>
<keyword evidence="1" id="KW-0472">Membrane</keyword>
<reference evidence="2 3" key="1">
    <citation type="submission" date="2021-01" db="EMBL/GenBank/DDBJ databases">
        <title>Genomic Encyclopedia of Type Strains, Phase IV (KMG-IV): sequencing the most valuable type-strain genomes for metagenomic binning, comparative biology and taxonomic classification.</title>
        <authorList>
            <person name="Goeker M."/>
        </authorList>
    </citation>
    <scope>NUCLEOTIDE SEQUENCE [LARGE SCALE GENOMIC DNA]</scope>
    <source>
        <strain evidence="2 3">DSM 27513</strain>
    </source>
</reference>
<dbReference type="RefSeq" id="WP_205017415.1">
    <property type="nucleotide sequence ID" value="NZ_JAFBEI010000027.1"/>
</dbReference>
<organism evidence="2 3">
    <name type="scientific">Streptococcus saliviloxodontae</name>
    <dbReference type="NCBI Taxonomy" id="1349416"/>
    <lineage>
        <taxon>Bacteria</taxon>
        <taxon>Bacillati</taxon>
        <taxon>Bacillota</taxon>
        <taxon>Bacilli</taxon>
        <taxon>Lactobacillales</taxon>
        <taxon>Streptococcaceae</taxon>
        <taxon>Streptococcus</taxon>
    </lineage>
</organism>
<accession>A0ABS2PMM8</accession>